<dbReference type="CDD" id="cd16321">
    <property type="entry name" value="MraZ_C"/>
    <property type="match status" value="1"/>
</dbReference>
<evidence type="ECO:0000313" key="3">
    <source>
        <dbReference type="EMBL" id="OGZ22071.1"/>
    </source>
</evidence>
<dbReference type="InterPro" id="IPR020603">
    <property type="entry name" value="MraZ_dom"/>
</dbReference>
<dbReference type="EMBL" id="MHMD01000008">
    <property type="protein sequence ID" value="OGZ22071.1"/>
    <property type="molecule type" value="Genomic_DNA"/>
</dbReference>
<accession>A0A1G2E9X3</accession>
<evidence type="ECO:0000313" key="4">
    <source>
        <dbReference type="Proteomes" id="UP000178703"/>
    </source>
</evidence>
<organism evidence="3 4">
    <name type="scientific">Candidatus Nealsonbacteria bacterium RIFCSPHIGHO2_02_FULL_43_13</name>
    <dbReference type="NCBI Taxonomy" id="1801668"/>
    <lineage>
        <taxon>Bacteria</taxon>
        <taxon>Candidatus Nealsoniibacteriota</taxon>
    </lineage>
</organism>
<dbReference type="AlphaFoldDB" id="A0A1G2E9X3"/>
<dbReference type="GO" id="GO:0003677">
    <property type="term" value="F:DNA binding"/>
    <property type="evidence" value="ECO:0007669"/>
    <property type="project" value="UniProtKB-UniRule"/>
</dbReference>
<dbReference type="InterPro" id="IPR035644">
    <property type="entry name" value="MraZ_C"/>
</dbReference>
<dbReference type="InterPro" id="IPR038619">
    <property type="entry name" value="MraZ_sf"/>
</dbReference>
<gene>
    <name evidence="3" type="ORF">A3D46_02390</name>
</gene>
<dbReference type="SUPFAM" id="SSF89447">
    <property type="entry name" value="AbrB/MazE/MraZ-like"/>
    <property type="match status" value="2"/>
</dbReference>
<name>A0A1G2E9X3_9BACT</name>
<dbReference type="InterPro" id="IPR007159">
    <property type="entry name" value="SpoVT-AbrB_dom"/>
</dbReference>
<sequence>MFLGTFTSKIDARGRILIPEEFRRHGLEGETEVFCVGCGDHLEIWTQEAWAKEQPRMKKFLDKVLN</sequence>
<dbReference type="Proteomes" id="UP000178703">
    <property type="component" value="Unassembled WGS sequence"/>
</dbReference>
<dbReference type="PROSITE" id="PS51740">
    <property type="entry name" value="SPOVT_ABRB"/>
    <property type="match status" value="1"/>
</dbReference>
<evidence type="ECO:0000256" key="1">
    <source>
        <dbReference type="PROSITE-ProRule" id="PRU01076"/>
    </source>
</evidence>
<reference evidence="3 4" key="1">
    <citation type="journal article" date="2016" name="Nat. Commun.">
        <title>Thousands of microbial genomes shed light on interconnected biogeochemical processes in an aquifer system.</title>
        <authorList>
            <person name="Anantharaman K."/>
            <person name="Brown C.T."/>
            <person name="Hug L.A."/>
            <person name="Sharon I."/>
            <person name="Castelle C.J."/>
            <person name="Probst A.J."/>
            <person name="Thomas B.C."/>
            <person name="Singh A."/>
            <person name="Wilkins M.J."/>
            <person name="Karaoz U."/>
            <person name="Brodie E.L."/>
            <person name="Williams K.H."/>
            <person name="Hubbard S.S."/>
            <person name="Banfield J.F."/>
        </authorList>
    </citation>
    <scope>NUCLEOTIDE SEQUENCE [LARGE SCALE GENOMIC DNA]</scope>
</reference>
<evidence type="ECO:0000259" key="2">
    <source>
        <dbReference type="PROSITE" id="PS51740"/>
    </source>
</evidence>
<protein>
    <recommendedName>
        <fullName evidence="2">SpoVT-AbrB domain-containing protein</fullName>
    </recommendedName>
</protein>
<feature type="domain" description="SpoVT-AbrB" evidence="2">
    <location>
        <begin position="5"/>
        <end position="49"/>
    </location>
</feature>
<dbReference type="Gene3D" id="3.40.1550.20">
    <property type="entry name" value="Transcriptional regulator MraZ domain"/>
    <property type="match status" value="1"/>
</dbReference>
<proteinExistence type="predicted"/>
<dbReference type="Pfam" id="PF02381">
    <property type="entry name" value="MraZ"/>
    <property type="match status" value="1"/>
</dbReference>
<dbReference type="InterPro" id="IPR037914">
    <property type="entry name" value="SpoVT-AbrB_sf"/>
</dbReference>
<keyword evidence="1" id="KW-0238">DNA-binding</keyword>
<comment type="caution">
    <text evidence="3">The sequence shown here is derived from an EMBL/GenBank/DDBJ whole genome shotgun (WGS) entry which is preliminary data.</text>
</comment>